<dbReference type="Pfam" id="PF07963">
    <property type="entry name" value="N_methyl"/>
    <property type="match status" value="1"/>
</dbReference>
<dbReference type="SUPFAM" id="SSF54523">
    <property type="entry name" value="Pili subunits"/>
    <property type="match status" value="1"/>
</dbReference>
<comment type="caution">
    <text evidence="2">The sequence shown here is derived from an EMBL/GenBank/DDBJ whole genome shotgun (WGS) entry which is preliminary data.</text>
</comment>
<dbReference type="AlphaFoldDB" id="A0A7X9E6U0"/>
<accession>A0A7X9E6U0</accession>
<dbReference type="Gene3D" id="3.30.700.10">
    <property type="entry name" value="Glycoprotein, Type 4 Pilin"/>
    <property type="match status" value="1"/>
</dbReference>
<dbReference type="NCBIfam" id="TIGR02532">
    <property type="entry name" value="IV_pilin_GFxxxE"/>
    <property type="match status" value="1"/>
</dbReference>
<reference evidence="2 3" key="1">
    <citation type="journal article" date="2020" name="Biotechnol. Biofuels">
        <title>New insights from the biogas microbiome by comprehensive genome-resolved metagenomics of nearly 1600 species originating from multiple anaerobic digesters.</title>
        <authorList>
            <person name="Campanaro S."/>
            <person name="Treu L."/>
            <person name="Rodriguez-R L.M."/>
            <person name="Kovalovszki A."/>
            <person name="Ziels R.M."/>
            <person name="Maus I."/>
            <person name="Zhu X."/>
            <person name="Kougias P.G."/>
            <person name="Basile A."/>
            <person name="Luo G."/>
            <person name="Schluter A."/>
            <person name="Konstantinidis K.T."/>
            <person name="Angelidaki I."/>
        </authorList>
    </citation>
    <scope>NUCLEOTIDE SEQUENCE [LARGE SCALE GENOMIC DNA]</scope>
    <source>
        <strain evidence="2">AS27yjCOA_202</strain>
    </source>
</reference>
<evidence type="ECO:0000313" key="3">
    <source>
        <dbReference type="Proteomes" id="UP000590542"/>
    </source>
</evidence>
<organism evidence="2 3">
    <name type="scientific">candidate division WWE3 bacterium</name>
    <dbReference type="NCBI Taxonomy" id="2053526"/>
    <lineage>
        <taxon>Bacteria</taxon>
        <taxon>Katanobacteria</taxon>
    </lineage>
</organism>
<dbReference type="InterPro" id="IPR045584">
    <property type="entry name" value="Pilin-like"/>
</dbReference>
<keyword evidence="1" id="KW-1133">Transmembrane helix</keyword>
<protein>
    <submittedName>
        <fullName evidence="2">Prepilin-type N-terminal cleavage/methylation domain-containing protein</fullName>
    </submittedName>
</protein>
<evidence type="ECO:0000313" key="2">
    <source>
        <dbReference type="EMBL" id="NMB91600.1"/>
    </source>
</evidence>
<evidence type="ECO:0000256" key="1">
    <source>
        <dbReference type="SAM" id="Phobius"/>
    </source>
</evidence>
<keyword evidence="1" id="KW-0472">Membrane</keyword>
<dbReference type="InterPro" id="IPR012902">
    <property type="entry name" value="N_methyl_site"/>
</dbReference>
<dbReference type="EMBL" id="JAAZNV010000007">
    <property type="protein sequence ID" value="NMB91600.1"/>
    <property type="molecule type" value="Genomic_DNA"/>
</dbReference>
<sequence length="177" mass="19231">MTLPTKNSAFTLIELLLVVTIISIISVGVIPAFTSYIRNQNLKQAQEQIKSDLRSTQNKALTGSLSDQFIGSALMKFWGIKFTNNSSTYDFFISSVDDSCPINYVQGQYQGNGKLSNNLRIQNFNEGQSGCLFFNVQDGGISSPGFGSAGSVVVGYSVSEVKNVFFNSSGLIYSTND</sequence>
<keyword evidence="1" id="KW-0812">Transmembrane</keyword>
<gene>
    <name evidence="2" type="ORF">GYA37_01990</name>
</gene>
<feature type="transmembrane region" description="Helical" evidence="1">
    <location>
        <begin position="12"/>
        <end position="33"/>
    </location>
</feature>
<proteinExistence type="predicted"/>
<dbReference type="Proteomes" id="UP000590542">
    <property type="component" value="Unassembled WGS sequence"/>
</dbReference>
<name>A0A7X9E6U0_UNCKA</name>